<feature type="short sequence motif" description="Histidine triad motif" evidence="1">
    <location>
        <begin position="91"/>
        <end position="95"/>
    </location>
</feature>
<reference evidence="3 4" key="1">
    <citation type="journal article" date="2018" name="Front. Microbiol.">
        <title>Description and Comparative Genomics of Macrococcus caseolyticus subsp. hominis subsp. nov., Macrococcus goetzii sp. nov., Macrococcus epidermidis sp. nov., and Macrococcus bohemicus sp. nov., Novel Macrococci From Human Clinical Material With Virulence Potential and Suspected Uptake of Foreign DNA by Natural Transformation.</title>
        <authorList>
            <person name="Maslanova I."/>
            <person name="Wertheimer Z."/>
            <person name="Sedlacek I."/>
            <person name="Svec P."/>
            <person name="Indrakova A."/>
            <person name="Kovarovic V."/>
            <person name="Schumann P."/>
            <person name="Sproer C."/>
            <person name="Kralova S."/>
            <person name="Sedo O."/>
            <person name="Kristofova L."/>
            <person name="Vrbovska V."/>
            <person name="Fuzik T."/>
            <person name="Petras P."/>
            <person name="Zdrahal Z."/>
            <person name="Ruzickova V."/>
            <person name="Doskar J."/>
            <person name="Pantucek R."/>
        </authorList>
    </citation>
    <scope>NUCLEOTIDE SEQUENCE [LARGE SCALE GENOMIC DNA]</scope>
    <source>
        <strain evidence="3 4">03/115</strain>
    </source>
</reference>
<dbReference type="InterPro" id="IPR036265">
    <property type="entry name" value="HIT-like_sf"/>
</dbReference>
<dbReference type="InterPro" id="IPR052908">
    <property type="entry name" value="AP-4-A_phosphorylase"/>
</dbReference>
<protein>
    <submittedName>
        <fullName evidence="3">HIT family protein</fullName>
    </submittedName>
</protein>
<accession>A0A328A322</accession>
<dbReference type="SUPFAM" id="SSF54197">
    <property type="entry name" value="HIT-like"/>
    <property type="match status" value="1"/>
</dbReference>
<sequence>MCIFCDEIKPNQIIYETHHFKVVFDINPEQEGHILLISKKHYLNYLELPDEVVLDLIQLERKLIQILESDMNIFGISLIRNNGRVMDDGTHFHEHIIPRYESDGFWDEDPTNMVAFDFERFIALLNS</sequence>
<proteinExistence type="predicted"/>
<gene>
    <name evidence="3" type="ORF">BHX94_08160</name>
</gene>
<feature type="domain" description="HIT" evidence="2">
    <location>
        <begin position="1"/>
        <end position="106"/>
    </location>
</feature>
<dbReference type="AlphaFoldDB" id="A0A328A322"/>
<dbReference type="Pfam" id="PF01230">
    <property type="entry name" value="HIT"/>
    <property type="match status" value="1"/>
</dbReference>
<dbReference type="PROSITE" id="PS51084">
    <property type="entry name" value="HIT_2"/>
    <property type="match status" value="1"/>
</dbReference>
<evidence type="ECO:0000313" key="4">
    <source>
        <dbReference type="Proteomes" id="UP000249579"/>
    </source>
</evidence>
<dbReference type="Gene3D" id="3.30.428.10">
    <property type="entry name" value="HIT-like"/>
    <property type="match status" value="1"/>
</dbReference>
<name>A0A328A322_9STAP</name>
<dbReference type="PANTHER" id="PTHR42997">
    <property type="entry name" value="HIT FAMILY HYDROLASE"/>
    <property type="match status" value="1"/>
</dbReference>
<evidence type="ECO:0000256" key="1">
    <source>
        <dbReference type="PROSITE-ProRule" id="PRU00464"/>
    </source>
</evidence>
<dbReference type="Proteomes" id="UP000249579">
    <property type="component" value="Unassembled WGS sequence"/>
</dbReference>
<comment type="caution">
    <text evidence="3">The sequence shown here is derived from an EMBL/GenBank/DDBJ whole genome shotgun (WGS) entry which is preliminary data.</text>
</comment>
<dbReference type="GO" id="GO:0003824">
    <property type="term" value="F:catalytic activity"/>
    <property type="evidence" value="ECO:0007669"/>
    <property type="project" value="InterPro"/>
</dbReference>
<evidence type="ECO:0000259" key="2">
    <source>
        <dbReference type="PROSITE" id="PS51084"/>
    </source>
</evidence>
<dbReference type="InterPro" id="IPR011146">
    <property type="entry name" value="HIT-like"/>
</dbReference>
<dbReference type="EMBL" id="PZJG01000005">
    <property type="protein sequence ID" value="RAK48941.1"/>
    <property type="molecule type" value="Genomic_DNA"/>
</dbReference>
<dbReference type="PANTHER" id="PTHR42997:SF1">
    <property type="entry name" value="AP-4-A PHOSPHORYLASE"/>
    <property type="match status" value="1"/>
</dbReference>
<organism evidence="3 4">
    <name type="scientific">Macrococcoides bohemicum</name>
    <dbReference type="NCBI Taxonomy" id="1903056"/>
    <lineage>
        <taxon>Bacteria</taxon>
        <taxon>Bacillati</taxon>
        <taxon>Bacillota</taxon>
        <taxon>Bacilli</taxon>
        <taxon>Bacillales</taxon>
        <taxon>Staphylococcaceae</taxon>
        <taxon>Macrococcoides</taxon>
    </lineage>
</organism>
<dbReference type="OrthoDB" id="9784774at2"/>
<dbReference type="RefSeq" id="WP_111745948.1">
    <property type="nucleotide sequence ID" value="NZ_JBHSQY010000030.1"/>
</dbReference>
<evidence type="ECO:0000313" key="3">
    <source>
        <dbReference type="EMBL" id="RAK48941.1"/>
    </source>
</evidence>